<name>A0AAI9TJF9_PENTH</name>
<organism evidence="1 2">
    <name type="scientific">Penicillium thymicola</name>
    <dbReference type="NCBI Taxonomy" id="293382"/>
    <lineage>
        <taxon>Eukaryota</taxon>
        <taxon>Fungi</taxon>
        <taxon>Dikarya</taxon>
        <taxon>Ascomycota</taxon>
        <taxon>Pezizomycotina</taxon>
        <taxon>Eurotiomycetes</taxon>
        <taxon>Eurotiomycetidae</taxon>
        <taxon>Eurotiales</taxon>
        <taxon>Aspergillaceae</taxon>
        <taxon>Penicillium</taxon>
    </lineage>
</organism>
<accession>A0AAI9TJF9</accession>
<dbReference type="Proteomes" id="UP001227192">
    <property type="component" value="Unassembled WGS sequence"/>
</dbReference>
<reference evidence="1" key="2">
    <citation type="journal article" date="2016" name="Fungal Biol.">
        <title>Ochratoxin A production by Penicillium thymicola.</title>
        <authorList>
            <person name="Nguyen H.D.T."/>
            <person name="McMullin D.R."/>
            <person name="Ponomareva E."/>
            <person name="Riley R."/>
            <person name="Pomraning K.R."/>
            <person name="Baker S.E."/>
            <person name="Seifert K.A."/>
        </authorList>
    </citation>
    <scope>NUCLEOTIDE SEQUENCE</scope>
    <source>
        <strain evidence="1">DAOM 180753</strain>
    </source>
</reference>
<dbReference type="EMBL" id="LACB01000124">
    <property type="protein sequence ID" value="KAJ9488258.1"/>
    <property type="molecule type" value="Genomic_DNA"/>
</dbReference>
<sequence>MRRNTSQSWYSIDICAIPVWVSQSWISAVITTNEHLFAEISLHLRLNHLRTTQDSKYLTISLRSTEH</sequence>
<keyword evidence="2" id="KW-1185">Reference proteome</keyword>
<evidence type="ECO:0000313" key="1">
    <source>
        <dbReference type="EMBL" id="KAJ9488258.1"/>
    </source>
</evidence>
<gene>
    <name evidence="1" type="ORF">VN97_g5044</name>
</gene>
<protein>
    <submittedName>
        <fullName evidence="1">Uncharacterized protein</fullName>
    </submittedName>
</protein>
<dbReference type="AlphaFoldDB" id="A0AAI9TJF9"/>
<comment type="caution">
    <text evidence="1">The sequence shown here is derived from an EMBL/GenBank/DDBJ whole genome shotgun (WGS) entry which is preliminary data.</text>
</comment>
<evidence type="ECO:0000313" key="2">
    <source>
        <dbReference type="Proteomes" id="UP001227192"/>
    </source>
</evidence>
<reference evidence="1" key="1">
    <citation type="submission" date="2015-06" db="EMBL/GenBank/DDBJ databases">
        <authorList>
            <person name="Nguyen H."/>
        </authorList>
    </citation>
    <scope>NUCLEOTIDE SEQUENCE</scope>
    <source>
        <strain evidence="1">DAOM 180753</strain>
    </source>
</reference>
<proteinExistence type="predicted"/>